<evidence type="ECO:0000313" key="2">
    <source>
        <dbReference type="Proteomes" id="UP000005237"/>
    </source>
</evidence>
<name>A0A8R1EQP3_CAEJA</name>
<dbReference type="InterPro" id="IPR017850">
    <property type="entry name" value="Alkaline_phosphatase_core_sf"/>
</dbReference>
<dbReference type="SUPFAM" id="SSF53649">
    <property type="entry name" value="Alkaline phosphatase-like"/>
    <property type="match status" value="1"/>
</dbReference>
<dbReference type="PANTHER" id="PTHR23071:SF1">
    <property type="entry name" value="GPI ETHANOLAMINE PHOSPHATE TRANSFERASE 3"/>
    <property type="match status" value="1"/>
</dbReference>
<evidence type="ECO:0000313" key="1">
    <source>
        <dbReference type="EnsemblMetazoa" id="CJA40827.1"/>
    </source>
</evidence>
<evidence type="ECO:0008006" key="3">
    <source>
        <dbReference type="Google" id="ProtNLM"/>
    </source>
</evidence>
<reference evidence="1" key="2">
    <citation type="submission" date="2022-06" db="UniProtKB">
        <authorList>
            <consortium name="EnsemblMetazoa"/>
        </authorList>
    </citation>
    <scope>IDENTIFICATION</scope>
    <source>
        <strain evidence="1">DF5081</strain>
    </source>
</reference>
<proteinExistence type="predicted"/>
<sequence length="45" mass="4722">MDKIIAQAANSMRKDDLLVVIGDHGMTATGDHGGESDLEVRAGIL</sequence>
<dbReference type="InterPro" id="IPR039524">
    <property type="entry name" value="PIGO/GPI13"/>
</dbReference>
<dbReference type="GO" id="GO:0006506">
    <property type="term" value="P:GPI anchor biosynthetic process"/>
    <property type="evidence" value="ECO:0007669"/>
    <property type="project" value="InterPro"/>
</dbReference>
<dbReference type="Gene3D" id="3.40.720.10">
    <property type="entry name" value="Alkaline Phosphatase, subunit A"/>
    <property type="match status" value="1"/>
</dbReference>
<dbReference type="GO" id="GO:0051377">
    <property type="term" value="F:mannose-ethanolamine phosphotransferase activity"/>
    <property type="evidence" value="ECO:0007669"/>
    <property type="project" value="TreeGrafter"/>
</dbReference>
<dbReference type="Proteomes" id="UP000005237">
    <property type="component" value="Unassembled WGS sequence"/>
</dbReference>
<organism evidence="1 2">
    <name type="scientific">Caenorhabditis japonica</name>
    <dbReference type="NCBI Taxonomy" id="281687"/>
    <lineage>
        <taxon>Eukaryota</taxon>
        <taxon>Metazoa</taxon>
        <taxon>Ecdysozoa</taxon>
        <taxon>Nematoda</taxon>
        <taxon>Chromadorea</taxon>
        <taxon>Rhabditida</taxon>
        <taxon>Rhabditina</taxon>
        <taxon>Rhabditomorpha</taxon>
        <taxon>Rhabditoidea</taxon>
        <taxon>Rhabditidae</taxon>
        <taxon>Peloderinae</taxon>
        <taxon>Caenorhabditis</taxon>
    </lineage>
</organism>
<dbReference type="EnsemblMetazoa" id="CJA40827.1">
    <property type="protein sequence ID" value="CJA40827.1"/>
    <property type="gene ID" value="WBGene00216675"/>
</dbReference>
<keyword evidence="2" id="KW-1185">Reference proteome</keyword>
<dbReference type="GO" id="GO:0005789">
    <property type="term" value="C:endoplasmic reticulum membrane"/>
    <property type="evidence" value="ECO:0007669"/>
    <property type="project" value="TreeGrafter"/>
</dbReference>
<reference evidence="2" key="1">
    <citation type="submission" date="2010-08" db="EMBL/GenBank/DDBJ databases">
        <authorList>
            <consortium name="Caenorhabditis japonica Sequencing Consortium"/>
            <person name="Wilson R.K."/>
        </authorList>
    </citation>
    <scope>NUCLEOTIDE SEQUENCE [LARGE SCALE GENOMIC DNA]</scope>
    <source>
        <strain evidence="2">DF5081</strain>
    </source>
</reference>
<accession>A0A8R1EQP3</accession>
<dbReference type="PANTHER" id="PTHR23071">
    <property type="entry name" value="PHOSPHATIDYLINOSITOL GLYCAN"/>
    <property type="match status" value="1"/>
</dbReference>
<dbReference type="AlphaFoldDB" id="A0A8R1EQP3"/>
<protein>
    <recommendedName>
        <fullName evidence="3">GPI ethanolamine phosphate transferase 3</fullName>
    </recommendedName>
</protein>